<feature type="transmembrane region" description="Helical" evidence="6">
    <location>
        <begin position="12"/>
        <end position="34"/>
    </location>
</feature>
<dbReference type="AlphaFoldDB" id="A0A197JJN1"/>
<evidence type="ECO:0000256" key="6">
    <source>
        <dbReference type="SAM" id="Phobius"/>
    </source>
</evidence>
<feature type="transmembrane region" description="Helical" evidence="6">
    <location>
        <begin position="155"/>
        <end position="180"/>
    </location>
</feature>
<sequence length="1089" mass="114817">MTVTGSSWLDFVIGFVVSLIASVMNAAGLNLLKLDHVRNSARTQERQRHECGRPMWHVGLYLYVGSQLAGSTIALNFLKTQWVAPLGSIALIFNFVFAKILVGTRITKKDVYGTIVVMISVVWIVVFGGMNSAGADIEDSLTISELKALFSRLVFIFYFSILNIVIAALLSLGLYAYWAITLDDESGQMRKRMKTKLTQLLGTNRFARASGLTLVGDPGLDADVKDVRLKKVVAMIMATCGGLIASQTLLLAKSGVKLVTSSFSGQNQFKDSLSYFILFVLVLTAVLQVYCLNTALKLYDSVLVVPMFYGFYTAFGLINSIIYLNQLQNYKPWVLLLILVGIGALIYGVRMLSAPKPELESPGDSEQSDDQDEEGRTVGRRGSHENDADIHGNEMGHRRKSGSAGSVAGAGSGGQSGNAGGNGGSNEKFSDNPSRRGSLMRKQRDSEGKSFTGAQDGEEYEGLDVLPSILTGNNRRRRGGPDVPADNIGATTTRRGTGIDSMSSYSSDPFRTPRDGRSMADLDAAAAAAAAALTAGVMAGARAAAVANAAAAAAGSGGREKQLPPMAPAHAHLDKRLGNIDRGRAGRNSIDERRRPSLPMIDTGSALVTRGRSETRRGPASARLATQPRPMSPSEFRAQYTNSPFPVKPKHLQDGAPGLGGSRSSSPSAAVLVDGDGGRPSSPRWATVIEDLKNPFKAFRRSSVDSSMPRPESTHRRVPSLGGAGPGSEAWRQHRGRQGSWTGLPSEWEEPKRKVMHSMLFGENGRPSSVGSRASSRDSSPVHSRRQSTAEMSSGIWAAGSGGGHHKAGGSLDAMPSSGDGITGEPQSYQNHYFTGTPPPLSATVGGGPGGYSQSSIPITSTTSSHGHGHHGRQLSFTTKSEHGIPLTLAGSGIDLGTMNGMLLAKSALGSSSTGTFGGNHSGDGDGGGHSASSSSGGGPTSGSGSRLSASAQQQLHHLQQHQHHPTSQLQHSMTTSSISTIGSGMIPSSFSTSTSLVQQAAADADTAQSRLSSDGFDPMGVGMPDSYASSNSVAGLLWKGMTPSQSMQAVELDMETLDREAEEWIVDASDPMSSTTTNIAISPVSKRE</sequence>
<dbReference type="OrthoDB" id="165382at2759"/>
<evidence type="ECO:0000313" key="8">
    <source>
        <dbReference type="Proteomes" id="UP000078512"/>
    </source>
</evidence>
<feature type="transmembrane region" description="Helical" evidence="6">
    <location>
        <begin position="114"/>
        <end position="135"/>
    </location>
</feature>
<dbReference type="PANTHER" id="PTHR12570:SF82">
    <property type="entry name" value="NIPA-LIKE PROTEIN 3"/>
    <property type="match status" value="1"/>
</dbReference>
<feature type="region of interest" description="Disordered" evidence="5">
    <location>
        <begin position="911"/>
        <end position="981"/>
    </location>
</feature>
<dbReference type="Pfam" id="PF05653">
    <property type="entry name" value="Mg_trans_NIPA"/>
    <property type="match status" value="1"/>
</dbReference>
<evidence type="ECO:0000256" key="1">
    <source>
        <dbReference type="ARBA" id="ARBA00004141"/>
    </source>
</evidence>
<evidence type="ECO:0008006" key="9">
    <source>
        <dbReference type="Google" id="ProtNLM"/>
    </source>
</evidence>
<proteinExistence type="predicted"/>
<gene>
    <name evidence="7" type="ORF">K457DRAFT_116881</name>
</gene>
<feature type="transmembrane region" description="Helical" evidence="6">
    <location>
        <begin position="330"/>
        <end position="349"/>
    </location>
</feature>
<feature type="compositionally biased region" description="Low complexity" evidence="5">
    <location>
        <begin position="943"/>
        <end position="958"/>
    </location>
</feature>
<comment type="subcellular location">
    <subcellularLocation>
        <location evidence="1">Membrane</location>
        <topology evidence="1">Multi-pass membrane protein</topology>
    </subcellularLocation>
</comment>
<feature type="compositionally biased region" description="Low complexity" evidence="5">
    <location>
        <begin position="662"/>
        <end position="673"/>
    </location>
</feature>
<evidence type="ECO:0000256" key="2">
    <source>
        <dbReference type="ARBA" id="ARBA00022692"/>
    </source>
</evidence>
<evidence type="ECO:0000313" key="7">
    <source>
        <dbReference type="EMBL" id="OAQ25183.1"/>
    </source>
</evidence>
<name>A0A197JJN1_9FUNG</name>
<feature type="compositionally biased region" description="Low complexity" evidence="5">
    <location>
        <begin position="966"/>
        <end position="981"/>
    </location>
</feature>
<feature type="compositionally biased region" description="Gly residues" evidence="5">
    <location>
        <begin position="408"/>
        <end position="424"/>
    </location>
</feature>
<dbReference type="Proteomes" id="UP000078512">
    <property type="component" value="Unassembled WGS sequence"/>
</dbReference>
<feature type="transmembrane region" description="Helical" evidence="6">
    <location>
        <begin position="82"/>
        <end position="102"/>
    </location>
</feature>
<feature type="region of interest" description="Disordered" evidence="5">
    <location>
        <begin position="357"/>
        <end position="511"/>
    </location>
</feature>
<keyword evidence="4 6" id="KW-0472">Membrane</keyword>
<feature type="compositionally biased region" description="Gly residues" evidence="5">
    <location>
        <begin position="916"/>
        <end position="942"/>
    </location>
</feature>
<dbReference type="InterPro" id="IPR008521">
    <property type="entry name" value="Mg_trans_NIPA"/>
</dbReference>
<dbReference type="GO" id="GO:0016020">
    <property type="term" value="C:membrane"/>
    <property type="evidence" value="ECO:0007669"/>
    <property type="project" value="UniProtKB-SubCell"/>
</dbReference>
<feature type="transmembrane region" description="Helical" evidence="6">
    <location>
        <begin position="302"/>
        <end position="324"/>
    </location>
</feature>
<dbReference type="PANTHER" id="PTHR12570">
    <property type="match status" value="1"/>
</dbReference>
<evidence type="ECO:0000256" key="4">
    <source>
        <dbReference type="ARBA" id="ARBA00023136"/>
    </source>
</evidence>
<feature type="transmembrane region" description="Helical" evidence="6">
    <location>
        <begin position="55"/>
        <end position="76"/>
    </location>
</feature>
<evidence type="ECO:0000256" key="5">
    <source>
        <dbReference type="SAM" id="MobiDB-lite"/>
    </source>
</evidence>
<keyword evidence="3 6" id="KW-1133">Transmembrane helix</keyword>
<accession>A0A197JJN1</accession>
<feature type="compositionally biased region" description="Polar residues" evidence="5">
    <location>
        <begin position="500"/>
        <end position="509"/>
    </location>
</feature>
<feature type="transmembrane region" description="Helical" evidence="6">
    <location>
        <begin position="272"/>
        <end position="290"/>
    </location>
</feature>
<feature type="compositionally biased region" description="Polar residues" evidence="5">
    <location>
        <begin position="825"/>
        <end position="834"/>
    </location>
</feature>
<dbReference type="EMBL" id="KV442082">
    <property type="protein sequence ID" value="OAQ25183.1"/>
    <property type="molecule type" value="Genomic_DNA"/>
</dbReference>
<reference evidence="7 8" key="1">
    <citation type="submission" date="2016-05" db="EMBL/GenBank/DDBJ databases">
        <title>Genome sequencing reveals origins of a unique bacterial endosymbiosis in the earliest lineages of terrestrial Fungi.</title>
        <authorList>
            <consortium name="DOE Joint Genome Institute"/>
            <person name="Uehling J."/>
            <person name="Gryganskyi A."/>
            <person name="Hameed K."/>
            <person name="Tschaplinski T."/>
            <person name="Misztal P."/>
            <person name="Wu S."/>
            <person name="Desiro A."/>
            <person name="Vande Pol N."/>
            <person name="Du Z.-Y."/>
            <person name="Zienkiewicz A."/>
            <person name="Zienkiewicz K."/>
            <person name="Morin E."/>
            <person name="Tisserant E."/>
            <person name="Splivallo R."/>
            <person name="Hainaut M."/>
            <person name="Henrissat B."/>
            <person name="Ohm R."/>
            <person name="Kuo A."/>
            <person name="Yan J."/>
            <person name="Lipzen A."/>
            <person name="Nolan M."/>
            <person name="Labutti K."/>
            <person name="Barry K."/>
            <person name="Goldstein A."/>
            <person name="Labbe J."/>
            <person name="Schadt C."/>
            <person name="Tuskan G."/>
            <person name="Grigoriev I."/>
            <person name="Martin F."/>
            <person name="Vilgalys R."/>
            <person name="Bonito G."/>
        </authorList>
    </citation>
    <scope>NUCLEOTIDE SEQUENCE [LARGE SCALE GENOMIC DNA]</scope>
    <source>
        <strain evidence="7 8">AG-77</strain>
    </source>
</reference>
<keyword evidence="8" id="KW-1185">Reference proteome</keyword>
<feature type="compositionally biased region" description="Basic and acidic residues" evidence="5">
    <location>
        <begin position="579"/>
        <end position="595"/>
    </location>
</feature>
<feature type="compositionally biased region" description="Acidic residues" evidence="5">
    <location>
        <begin position="361"/>
        <end position="373"/>
    </location>
</feature>
<evidence type="ECO:0000256" key="3">
    <source>
        <dbReference type="ARBA" id="ARBA00022989"/>
    </source>
</evidence>
<organism evidence="7 8">
    <name type="scientific">Linnemannia elongata AG-77</name>
    <dbReference type="NCBI Taxonomy" id="1314771"/>
    <lineage>
        <taxon>Eukaryota</taxon>
        <taxon>Fungi</taxon>
        <taxon>Fungi incertae sedis</taxon>
        <taxon>Mucoromycota</taxon>
        <taxon>Mortierellomycotina</taxon>
        <taxon>Mortierellomycetes</taxon>
        <taxon>Mortierellales</taxon>
        <taxon>Mortierellaceae</taxon>
        <taxon>Linnemannia</taxon>
    </lineage>
</organism>
<feature type="compositionally biased region" description="Basic and acidic residues" evidence="5">
    <location>
        <begin position="374"/>
        <end position="396"/>
    </location>
</feature>
<feature type="compositionally biased region" description="Low complexity" evidence="5">
    <location>
        <begin position="765"/>
        <end position="782"/>
    </location>
</feature>
<feature type="region of interest" description="Disordered" evidence="5">
    <location>
        <begin position="701"/>
        <end position="880"/>
    </location>
</feature>
<keyword evidence="2 6" id="KW-0812">Transmembrane</keyword>
<dbReference type="GO" id="GO:0015095">
    <property type="term" value="F:magnesium ion transmembrane transporter activity"/>
    <property type="evidence" value="ECO:0007669"/>
    <property type="project" value="InterPro"/>
</dbReference>
<protein>
    <recommendedName>
        <fullName evidence="9">DUF803-domain-containing protein</fullName>
    </recommendedName>
</protein>
<feature type="region of interest" description="Disordered" evidence="5">
    <location>
        <begin position="579"/>
        <end position="682"/>
    </location>
</feature>